<evidence type="ECO:0000256" key="2">
    <source>
        <dbReference type="ARBA" id="ARBA00010210"/>
    </source>
</evidence>
<dbReference type="InterPro" id="IPR019786">
    <property type="entry name" value="Zinc_finger_PHD-type_CS"/>
</dbReference>
<feature type="binding site" evidence="7">
    <location>
        <position position="430"/>
    </location>
    <ligand>
        <name>Zn(2+)</name>
        <dbReference type="ChEBI" id="CHEBI:29105"/>
        <label>1</label>
    </ligand>
</feature>
<accession>A0AAD5QXR2</accession>
<dbReference type="InterPro" id="IPR013083">
    <property type="entry name" value="Znf_RING/FYVE/PHD"/>
</dbReference>
<feature type="binding site" evidence="7">
    <location>
        <position position="448"/>
    </location>
    <ligand>
        <name>Zn(2+)</name>
        <dbReference type="ChEBI" id="CHEBI:29105"/>
        <label>2</label>
    </ligand>
</feature>
<dbReference type="Pfam" id="PF12998">
    <property type="entry name" value="ING"/>
    <property type="match status" value="1"/>
</dbReference>
<dbReference type="PROSITE" id="PS50016">
    <property type="entry name" value="ZF_PHD_2"/>
    <property type="match status" value="1"/>
</dbReference>
<dbReference type="GO" id="GO:0005634">
    <property type="term" value="C:nucleus"/>
    <property type="evidence" value="ECO:0007669"/>
    <property type="project" value="UniProtKB-SubCell"/>
</dbReference>
<evidence type="ECO:0000256" key="3">
    <source>
        <dbReference type="ARBA" id="ARBA00022723"/>
    </source>
</evidence>
<feature type="binding site" evidence="7">
    <location>
        <position position="432"/>
    </location>
    <ligand>
        <name>Zn(2+)</name>
        <dbReference type="ChEBI" id="CHEBI:29105"/>
        <label>1</label>
    </ligand>
</feature>
<dbReference type="GO" id="GO:0006325">
    <property type="term" value="P:chromatin organization"/>
    <property type="evidence" value="ECO:0007669"/>
    <property type="project" value="UniProtKB-KW"/>
</dbReference>
<feature type="binding site" evidence="7">
    <location>
        <position position="454"/>
    </location>
    <ligand>
        <name>Zn(2+)</name>
        <dbReference type="ChEBI" id="CHEBI:29105"/>
        <label>1</label>
    </ligand>
</feature>
<keyword evidence="13" id="KW-1185">Reference proteome</keyword>
<dbReference type="PROSITE" id="PS01359">
    <property type="entry name" value="ZF_PHD_1"/>
    <property type="match status" value="1"/>
</dbReference>
<keyword evidence="6 9" id="KW-0539">Nucleus</keyword>
<dbReference type="InterPro" id="IPR028651">
    <property type="entry name" value="ING_fam"/>
</dbReference>
<feature type="compositionally biased region" description="Low complexity" evidence="10">
    <location>
        <begin position="357"/>
        <end position="369"/>
    </location>
</feature>
<dbReference type="InterPro" id="IPR024610">
    <property type="entry name" value="ING_N_histone-binding"/>
</dbReference>
<protein>
    <recommendedName>
        <fullName evidence="9">Inhibitor of growth protein</fullName>
    </recommendedName>
</protein>
<organism evidence="12 13">
    <name type="scientific">Parelaphostrongylus tenuis</name>
    <name type="common">Meningeal worm</name>
    <dbReference type="NCBI Taxonomy" id="148309"/>
    <lineage>
        <taxon>Eukaryota</taxon>
        <taxon>Metazoa</taxon>
        <taxon>Ecdysozoa</taxon>
        <taxon>Nematoda</taxon>
        <taxon>Chromadorea</taxon>
        <taxon>Rhabditida</taxon>
        <taxon>Rhabditina</taxon>
        <taxon>Rhabditomorpha</taxon>
        <taxon>Strongyloidea</taxon>
        <taxon>Metastrongylidae</taxon>
        <taxon>Parelaphostrongylus</taxon>
    </lineage>
</organism>
<feature type="binding site" evidence="7">
    <location>
        <position position="457"/>
    </location>
    <ligand>
        <name>Zn(2+)</name>
        <dbReference type="ChEBI" id="CHEBI:29105"/>
        <label>1</label>
    </ligand>
</feature>
<dbReference type="PANTHER" id="PTHR10333:SF79">
    <property type="entry name" value="PHD-TYPE DOMAIN-CONTAINING PROTEIN"/>
    <property type="match status" value="1"/>
</dbReference>
<sequence length="478" mass="54635">MQYLDDIIELIEDIPEEISKRFELIRQWDNDVEKLKSECQYAVKRILELTETSEAMREKILMELADKYRLIHRLSERKLELAVRSERLMSAVLDKVNDSSYLCKIELEVDNPGCTEAIEKNFCRTLRLRPTKTPLGKCNMEFEDDVESTSSLQDQDYYGRCSPSNSRDGVYSSISNGTVSTERVSSCSPRLVSCGSPQNASAPMFKRRKYETNTPQPIPRVLSHARNKEEKFKDSRAIATRREEGRNKQQNATSLSAEPGMASYRENLSGSSRVVLKTEVIDLSEDDAWKEKDALCSEDDFDANDVLDLFPALPSPPREIMESLNEDSLFPDDEHVFDSHPKDYPQSPPMPGILIDSLPSTPSPSASASSRDKKKKTNVTFGNVNETTSLHGRTRKMTERAVKLLQNHKDHEKLKRKVDVVETEVNEQWCFCREGSSGSMICCDNAECKFQWFHFECVGLTVEPKGEWFCFECTKKKR</sequence>
<evidence type="ECO:0000256" key="1">
    <source>
        <dbReference type="ARBA" id="ARBA00004123"/>
    </source>
</evidence>
<evidence type="ECO:0000259" key="11">
    <source>
        <dbReference type="PROSITE" id="PS50016"/>
    </source>
</evidence>
<evidence type="ECO:0000256" key="6">
    <source>
        <dbReference type="ARBA" id="ARBA00023242"/>
    </source>
</evidence>
<feature type="binding site" evidence="7">
    <location>
        <position position="473"/>
    </location>
    <ligand>
        <name>Zn(2+)</name>
        <dbReference type="ChEBI" id="CHEBI:29105"/>
        <label>2</label>
    </ligand>
</feature>
<feature type="domain" description="PHD-type" evidence="11">
    <location>
        <begin position="427"/>
        <end position="476"/>
    </location>
</feature>
<dbReference type="AlphaFoldDB" id="A0AAD5QXR2"/>
<evidence type="ECO:0000256" key="8">
    <source>
        <dbReference type="PROSITE-ProRule" id="PRU00146"/>
    </source>
</evidence>
<reference evidence="12" key="1">
    <citation type="submission" date="2021-06" db="EMBL/GenBank/DDBJ databases">
        <title>Parelaphostrongylus tenuis whole genome reference sequence.</title>
        <authorList>
            <person name="Garwood T.J."/>
            <person name="Larsen P.A."/>
            <person name="Fountain-Jones N.M."/>
            <person name="Garbe J.R."/>
            <person name="Macchietto M.G."/>
            <person name="Kania S.A."/>
            <person name="Gerhold R.W."/>
            <person name="Richards J.E."/>
            <person name="Wolf T.M."/>
        </authorList>
    </citation>
    <scope>NUCLEOTIDE SEQUENCE</scope>
    <source>
        <strain evidence="12">MNPRO001-30</strain>
        <tissue evidence="12">Meninges</tissue>
    </source>
</reference>
<dbReference type="InterPro" id="IPR001965">
    <property type="entry name" value="Znf_PHD"/>
</dbReference>
<comment type="caution">
    <text evidence="12">The sequence shown here is derived from an EMBL/GenBank/DDBJ whole genome shotgun (WGS) entry which is preliminary data.</text>
</comment>
<dbReference type="SUPFAM" id="SSF57903">
    <property type="entry name" value="FYVE/PHD zinc finger"/>
    <property type="match status" value="1"/>
</dbReference>
<dbReference type="InterPro" id="IPR019787">
    <property type="entry name" value="Znf_PHD-finger"/>
</dbReference>
<feature type="binding site" evidence="7">
    <location>
        <position position="470"/>
    </location>
    <ligand>
        <name>Zn(2+)</name>
        <dbReference type="ChEBI" id="CHEBI:29105"/>
        <label>2</label>
    </ligand>
</feature>
<comment type="similarity">
    <text evidence="2 9">Belongs to the ING family.</text>
</comment>
<feature type="binding site" evidence="7">
    <location>
        <position position="443"/>
    </location>
    <ligand>
        <name>Zn(2+)</name>
        <dbReference type="ChEBI" id="CHEBI:29105"/>
        <label>2</label>
    </ligand>
</feature>
<evidence type="ECO:0000313" key="13">
    <source>
        <dbReference type="Proteomes" id="UP001196413"/>
    </source>
</evidence>
<comment type="domain">
    <text evidence="9">The PHD-type zinc finger mediates the binding to H3K4me3.</text>
</comment>
<evidence type="ECO:0000256" key="10">
    <source>
        <dbReference type="SAM" id="MobiDB-lite"/>
    </source>
</evidence>
<dbReference type="InterPro" id="IPR011011">
    <property type="entry name" value="Znf_FYVE_PHD"/>
</dbReference>
<evidence type="ECO:0000313" key="12">
    <source>
        <dbReference type="EMBL" id="KAJ1365036.1"/>
    </source>
</evidence>
<evidence type="ECO:0000256" key="4">
    <source>
        <dbReference type="ARBA" id="ARBA00022771"/>
    </source>
</evidence>
<dbReference type="Proteomes" id="UP001196413">
    <property type="component" value="Unassembled WGS sequence"/>
</dbReference>
<evidence type="ECO:0000256" key="5">
    <source>
        <dbReference type="ARBA" id="ARBA00022833"/>
    </source>
</evidence>
<dbReference type="GO" id="GO:0008270">
    <property type="term" value="F:zinc ion binding"/>
    <property type="evidence" value="ECO:0007669"/>
    <property type="project" value="UniProtKB-KW"/>
</dbReference>
<keyword evidence="4 8" id="KW-0863">Zinc-finger</keyword>
<proteinExistence type="inferred from homology"/>
<dbReference type="CDD" id="cd15505">
    <property type="entry name" value="PHD_ING"/>
    <property type="match status" value="1"/>
</dbReference>
<evidence type="ECO:0000256" key="7">
    <source>
        <dbReference type="PIRSR" id="PIRSR628651-51"/>
    </source>
</evidence>
<dbReference type="EMBL" id="JAHQIW010005152">
    <property type="protein sequence ID" value="KAJ1365036.1"/>
    <property type="molecule type" value="Genomic_DNA"/>
</dbReference>
<comment type="function">
    <text evidence="9">Component of an histone acetyltransferase complex.</text>
</comment>
<dbReference type="Gene3D" id="6.10.140.1740">
    <property type="match status" value="1"/>
</dbReference>
<feature type="region of interest" description="Disordered" evidence="10">
    <location>
        <begin position="330"/>
        <end position="376"/>
    </location>
</feature>
<keyword evidence="9" id="KW-0156">Chromatin regulator</keyword>
<keyword evidence="5 7" id="KW-0862">Zinc</keyword>
<dbReference type="SMART" id="SM00249">
    <property type="entry name" value="PHD"/>
    <property type="match status" value="1"/>
</dbReference>
<gene>
    <name evidence="12" type="ORF">KIN20_025244</name>
</gene>
<name>A0AAD5QXR2_PARTN</name>
<feature type="compositionally biased region" description="Basic and acidic residues" evidence="10">
    <location>
        <begin position="332"/>
        <end position="343"/>
    </location>
</feature>
<comment type="subunit">
    <text evidence="9">Component of an histone acetyltransferase complex. Interacts with H3K4me3 and to a lesser extent with H3K4me2.</text>
</comment>
<comment type="subcellular location">
    <subcellularLocation>
        <location evidence="1 9">Nucleus</location>
    </subcellularLocation>
</comment>
<dbReference type="PANTHER" id="PTHR10333">
    <property type="entry name" value="INHIBITOR OF GROWTH PROTEIN"/>
    <property type="match status" value="1"/>
</dbReference>
<dbReference type="Gene3D" id="3.30.40.10">
    <property type="entry name" value="Zinc/RING finger domain, C3HC4 (zinc finger)"/>
    <property type="match status" value="1"/>
</dbReference>
<keyword evidence="3 7" id="KW-0479">Metal-binding</keyword>
<evidence type="ECO:0000256" key="9">
    <source>
        <dbReference type="RuleBase" id="RU361213"/>
    </source>
</evidence>
<dbReference type="GO" id="GO:0035267">
    <property type="term" value="C:NuA4 histone acetyltransferase complex"/>
    <property type="evidence" value="ECO:0007669"/>
    <property type="project" value="TreeGrafter"/>
</dbReference>